<dbReference type="HOGENOM" id="CLU_2467272_0_0_6"/>
<evidence type="ECO:0000313" key="2">
    <source>
        <dbReference type="Proteomes" id="UP000009175"/>
    </source>
</evidence>
<dbReference type="EMBL" id="CP000507">
    <property type="protein sequence ID" value="ABL98259.1"/>
    <property type="molecule type" value="Genomic_DNA"/>
</dbReference>
<dbReference type="Gene3D" id="1.10.390.20">
    <property type="match status" value="1"/>
</dbReference>
<protein>
    <submittedName>
        <fullName evidence="1">Uncharacterized protein</fullName>
    </submittedName>
</protein>
<accession>A1S1K3</accession>
<dbReference type="KEGG" id="saz:Sama_0047"/>
<dbReference type="RefSeq" id="WP_011758170.1">
    <property type="nucleotide sequence ID" value="NC_008700.1"/>
</dbReference>
<evidence type="ECO:0000313" key="1">
    <source>
        <dbReference type="EMBL" id="ABL98259.1"/>
    </source>
</evidence>
<name>A1S1K3_SHEAM</name>
<organism evidence="1 2">
    <name type="scientific">Shewanella amazonensis (strain ATCC BAA-1098 / SB2B)</name>
    <dbReference type="NCBI Taxonomy" id="326297"/>
    <lineage>
        <taxon>Bacteria</taxon>
        <taxon>Pseudomonadati</taxon>
        <taxon>Pseudomonadota</taxon>
        <taxon>Gammaproteobacteria</taxon>
        <taxon>Alteromonadales</taxon>
        <taxon>Shewanellaceae</taxon>
        <taxon>Shewanella</taxon>
    </lineage>
</organism>
<proteinExistence type="predicted"/>
<sequence>MNLSRLLKTDYFEGYDALLSQIASEEQSRFETWLDQQISHADAKEENTQTLPHTLNRYAYRDYLMPMHLTQPEGKAGVYFHFSSSRAT</sequence>
<reference evidence="1 2" key="1">
    <citation type="submission" date="2006-12" db="EMBL/GenBank/DDBJ databases">
        <title>Complete sequence of Shewanella amazonensis SB2B.</title>
        <authorList>
            <consortium name="US DOE Joint Genome Institute"/>
            <person name="Copeland A."/>
            <person name="Lucas S."/>
            <person name="Lapidus A."/>
            <person name="Barry K."/>
            <person name="Detter J.C."/>
            <person name="Glavina del Rio T."/>
            <person name="Hammon N."/>
            <person name="Israni S."/>
            <person name="Dalin E."/>
            <person name="Tice H."/>
            <person name="Pitluck S."/>
            <person name="Munk A.C."/>
            <person name="Brettin T."/>
            <person name="Bruce D."/>
            <person name="Han C."/>
            <person name="Tapia R."/>
            <person name="Gilna P."/>
            <person name="Schmutz J."/>
            <person name="Larimer F."/>
            <person name="Land M."/>
            <person name="Hauser L."/>
            <person name="Kyrpides N."/>
            <person name="Mikhailova N."/>
            <person name="Fredrickson J."/>
            <person name="Richardson P."/>
        </authorList>
    </citation>
    <scope>NUCLEOTIDE SEQUENCE [LARGE SCALE GENOMIC DNA]</scope>
    <source>
        <strain evidence="2">ATCC BAA-1098 / SB2B</strain>
    </source>
</reference>
<dbReference type="Proteomes" id="UP000009175">
    <property type="component" value="Chromosome"/>
</dbReference>
<dbReference type="AlphaFoldDB" id="A1S1K3"/>
<gene>
    <name evidence="1" type="ordered locus">Sama_0047</name>
</gene>
<keyword evidence="2" id="KW-1185">Reference proteome</keyword>